<keyword evidence="10" id="KW-1185">Reference proteome</keyword>
<accession>A0A7N0UJM7</accession>
<keyword evidence="7" id="KW-0812">Transmembrane</keyword>
<dbReference type="CDD" id="cd00018">
    <property type="entry name" value="AP2"/>
    <property type="match status" value="1"/>
</dbReference>
<evidence type="ECO:0000256" key="2">
    <source>
        <dbReference type="ARBA" id="ARBA00023015"/>
    </source>
</evidence>
<proteinExistence type="inferred from homology"/>
<name>A0A7N0UJM7_KALFE</name>
<feature type="domain" description="AP2/ERF" evidence="8">
    <location>
        <begin position="105"/>
        <end position="150"/>
    </location>
</feature>
<evidence type="ECO:0000256" key="1">
    <source>
        <dbReference type="ARBA" id="ARBA00004123"/>
    </source>
</evidence>
<dbReference type="OMA" id="SCQEVFV"/>
<protein>
    <recommendedName>
        <fullName evidence="8">AP2/ERF domain-containing protein</fullName>
    </recommendedName>
</protein>
<evidence type="ECO:0000313" key="10">
    <source>
        <dbReference type="Proteomes" id="UP000594263"/>
    </source>
</evidence>
<dbReference type="InterPro" id="IPR001471">
    <property type="entry name" value="AP2/ERF_dom"/>
</dbReference>
<dbReference type="Gene3D" id="3.30.730.10">
    <property type="entry name" value="AP2/ERF domain"/>
    <property type="match status" value="1"/>
</dbReference>
<dbReference type="Pfam" id="PF00847">
    <property type="entry name" value="AP2"/>
    <property type="match status" value="1"/>
</dbReference>
<keyword evidence="5" id="KW-0539">Nucleus</keyword>
<sequence length="411" mass="45177">MGEEGGYRMLIFSFNLFAVTGAIGIFLLLLVNSLGNQLEHFGLSHLSNDSLNSFSVSNVNNGLKRDGDVLHKIKAKNPPFVAYTSKFYTQIWSVALGGAGQVRKRYIGVRKRPSGRWVAEIKDTRNSIRVWLGTYDTAEEAARAYDEAAFINFWPCAPDSPDCTSALSSRITGLLRARLRVRNRSSGCSSSGYIPSHQQDNTVEVAESEPLGIEVKAGHTALDTVYNNLEDCTITEDCEISTSSYSLVSGEVAGLEAISNNRETSQLSCHGTNWFASFYDDPESGEASKAEEENLVYTRFADFEFADSMGSSSSVYCSPFELPEEMSEPLEPPPPITNIMGPTTTLSETINQMQYERKFSATLYAYNGVSDCLRLQVSGHSNDASSDQFPCNTNCYTTFQETLTGLEEDGS</sequence>
<dbReference type="SMART" id="SM00380">
    <property type="entry name" value="AP2"/>
    <property type="match status" value="1"/>
</dbReference>
<keyword evidence="3" id="KW-0238">DNA-binding</keyword>
<dbReference type="PANTHER" id="PTHR31194:SF197">
    <property type="entry name" value="OS12G0582900 PROTEIN"/>
    <property type="match status" value="1"/>
</dbReference>
<comment type="similarity">
    <text evidence="6">Belongs to the AP2/ERF transcription factor family. ERF subfamily.</text>
</comment>
<dbReference type="PANTHER" id="PTHR31194">
    <property type="entry name" value="SHN SHINE , DNA BINDING / TRANSCRIPTION FACTOR"/>
    <property type="match status" value="1"/>
</dbReference>
<keyword evidence="2" id="KW-0805">Transcription regulation</keyword>
<reference evidence="9" key="1">
    <citation type="submission" date="2021-01" db="UniProtKB">
        <authorList>
            <consortium name="EnsemblPlants"/>
        </authorList>
    </citation>
    <scope>IDENTIFICATION</scope>
</reference>
<comment type="subcellular location">
    <subcellularLocation>
        <location evidence="1">Nucleus</location>
    </subcellularLocation>
</comment>
<keyword evidence="7" id="KW-0472">Membrane</keyword>
<dbReference type="GO" id="GO:0003677">
    <property type="term" value="F:DNA binding"/>
    <property type="evidence" value="ECO:0007669"/>
    <property type="project" value="UniProtKB-KW"/>
</dbReference>
<evidence type="ECO:0000256" key="5">
    <source>
        <dbReference type="ARBA" id="ARBA00023242"/>
    </source>
</evidence>
<dbReference type="EnsemblPlants" id="Kaladp0071s0078.1.v1.1">
    <property type="protein sequence ID" value="Kaladp0071s0078.1.v1.1"/>
    <property type="gene ID" value="Kaladp0071s0078.v1.1"/>
</dbReference>
<dbReference type="Proteomes" id="UP000594263">
    <property type="component" value="Unplaced"/>
</dbReference>
<dbReference type="PRINTS" id="PR00367">
    <property type="entry name" value="ETHRSPELEMNT"/>
</dbReference>
<dbReference type="GO" id="GO:0003700">
    <property type="term" value="F:DNA-binding transcription factor activity"/>
    <property type="evidence" value="ECO:0007669"/>
    <property type="project" value="InterPro"/>
</dbReference>
<dbReference type="SUPFAM" id="SSF54171">
    <property type="entry name" value="DNA-binding domain"/>
    <property type="match status" value="1"/>
</dbReference>
<dbReference type="FunFam" id="3.30.730.10:FF:000005">
    <property type="entry name" value="ethylene-responsive transcription factor RAP2-11"/>
    <property type="match status" value="1"/>
</dbReference>
<evidence type="ECO:0000259" key="8">
    <source>
        <dbReference type="PROSITE" id="PS51032"/>
    </source>
</evidence>
<evidence type="ECO:0000256" key="4">
    <source>
        <dbReference type="ARBA" id="ARBA00023163"/>
    </source>
</evidence>
<evidence type="ECO:0000313" key="9">
    <source>
        <dbReference type="EnsemblPlants" id="Kaladp0071s0078.1.v1.1"/>
    </source>
</evidence>
<evidence type="ECO:0000256" key="6">
    <source>
        <dbReference type="ARBA" id="ARBA00024343"/>
    </source>
</evidence>
<dbReference type="InterPro" id="IPR016177">
    <property type="entry name" value="DNA-bd_dom_sf"/>
</dbReference>
<organism evidence="9 10">
    <name type="scientific">Kalanchoe fedtschenkoi</name>
    <name type="common">Lavender scallops</name>
    <name type="synonym">South American air plant</name>
    <dbReference type="NCBI Taxonomy" id="63787"/>
    <lineage>
        <taxon>Eukaryota</taxon>
        <taxon>Viridiplantae</taxon>
        <taxon>Streptophyta</taxon>
        <taxon>Embryophyta</taxon>
        <taxon>Tracheophyta</taxon>
        <taxon>Spermatophyta</taxon>
        <taxon>Magnoliopsida</taxon>
        <taxon>eudicotyledons</taxon>
        <taxon>Gunneridae</taxon>
        <taxon>Pentapetalae</taxon>
        <taxon>Saxifragales</taxon>
        <taxon>Crassulaceae</taxon>
        <taxon>Kalanchoe</taxon>
    </lineage>
</organism>
<keyword evidence="7" id="KW-1133">Transmembrane helix</keyword>
<feature type="transmembrane region" description="Helical" evidence="7">
    <location>
        <begin position="12"/>
        <end position="31"/>
    </location>
</feature>
<evidence type="ECO:0000256" key="7">
    <source>
        <dbReference type="SAM" id="Phobius"/>
    </source>
</evidence>
<keyword evidence="4" id="KW-0804">Transcription</keyword>
<dbReference type="Gramene" id="Kaladp0071s0078.1.v1.1">
    <property type="protein sequence ID" value="Kaladp0071s0078.1.v1.1"/>
    <property type="gene ID" value="Kaladp0071s0078.v1.1"/>
</dbReference>
<dbReference type="PROSITE" id="PS51032">
    <property type="entry name" value="AP2_ERF"/>
    <property type="match status" value="1"/>
</dbReference>
<evidence type="ECO:0000256" key="3">
    <source>
        <dbReference type="ARBA" id="ARBA00023125"/>
    </source>
</evidence>
<dbReference type="InterPro" id="IPR036955">
    <property type="entry name" value="AP2/ERF_dom_sf"/>
</dbReference>
<dbReference type="InterPro" id="IPR050913">
    <property type="entry name" value="AP2/ERF_ERF"/>
</dbReference>
<dbReference type="AlphaFoldDB" id="A0A7N0UJM7"/>
<dbReference type="GO" id="GO:0005634">
    <property type="term" value="C:nucleus"/>
    <property type="evidence" value="ECO:0007669"/>
    <property type="project" value="UniProtKB-SubCell"/>
</dbReference>